<gene>
    <name evidence="1" type="ORF">CDAR_289191</name>
</gene>
<evidence type="ECO:0000313" key="2">
    <source>
        <dbReference type="Proteomes" id="UP001054837"/>
    </source>
</evidence>
<organism evidence="1 2">
    <name type="scientific">Caerostris darwini</name>
    <dbReference type="NCBI Taxonomy" id="1538125"/>
    <lineage>
        <taxon>Eukaryota</taxon>
        <taxon>Metazoa</taxon>
        <taxon>Ecdysozoa</taxon>
        <taxon>Arthropoda</taxon>
        <taxon>Chelicerata</taxon>
        <taxon>Arachnida</taxon>
        <taxon>Araneae</taxon>
        <taxon>Araneomorphae</taxon>
        <taxon>Entelegynae</taxon>
        <taxon>Araneoidea</taxon>
        <taxon>Araneidae</taxon>
        <taxon>Caerostris</taxon>
    </lineage>
</organism>
<dbReference type="Proteomes" id="UP001054837">
    <property type="component" value="Unassembled WGS sequence"/>
</dbReference>
<protein>
    <submittedName>
        <fullName evidence="1">Uncharacterized protein</fullName>
    </submittedName>
</protein>
<accession>A0AAV4PJ68</accession>
<evidence type="ECO:0000313" key="1">
    <source>
        <dbReference type="EMBL" id="GIX95816.1"/>
    </source>
</evidence>
<comment type="caution">
    <text evidence="1">The sequence shown here is derived from an EMBL/GenBank/DDBJ whole genome shotgun (WGS) entry which is preliminary data.</text>
</comment>
<keyword evidence="2" id="KW-1185">Reference proteome</keyword>
<proteinExistence type="predicted"/>
<dbReference type="EMBL" id="BPLQ01002817">
    <property type="protein sequence ID" value="GIX95816.1"/>
    <property type="molecule type" value="Genomic_DNA"/>
</dbReference>
<dbReference type="AlphaFoldDB" id="A0AAV4PJ68"/>
<reference evidence="1 2" key="1">
    <citation type="submission" date="2021-06" db="EMBL/GenBank/DDBJ databases">
        <title>Caerostris darwini draft genome.</title>
        <authorList>
            <person name="Kono N."/>
            <person name="Arakawa K."/>
        </authorList>
    </citation>
    <scope>NUCLEOTIDE SEQUENCE [LARGE SCALE GENOMIC DNA]</scope>
</reference>
<sequence>MCRNQTLTACFTDTQLQRIQLVTVTWLFHLPQLILCIELPQEHCKETVMEILEARALQGDSAGDTGGTFVQLKWINCSVCVEQGYNGFVSTINNAAQWPNQMLAVHNALELLCRILLVQERYCIN</sequence>
<name>A0AAV4PJ68_9ARAC</name>